<accession>A0A2P5I2Q3</accession>
<dbReference type="Proteomes" id="UP000094444">
    <property type="component" value="Unassembled WGS sequence"/>
</dbReference>
<reference evidence="1" key="1">
    <citation type="submission" date="2017-09" db="EMBL/GenBank/DDBJ databases">
        <title>Polyketide synthases of a Diaporthe helianthi virulent isolate.</title>
        <authorList>
            <person name="Baroncelli R."/>
        </authorList>
    </citation>
    <scope>NUCLEOTIDE SEQUENCE [LARGE SCALE GENOMIC DNA]</scope>
    <source>
        <strain evidence="1">7/96</strain>
    </source>
</reference>
<dbReference type="OrthoDB" id="5237739at2759"/>
<organism evidence="1 2">
    <name type="scientific">Diaporthe helianthi</name>
    <dbReference type="NCBI Taxonomy" id="158607"/>
    <lineage>
        <taxon>Eukaryota</taxon>
        <taxon>Fungi</taxon>
        <taxon>Dikarya</taxon>
        <taxon>Ascomycota</taxon>
        <taxon>Pezizomycotina</taxon>
        <taxon>Sordariomycetes</taxon>
        <taxon>Sordariomycetidae</taxon>
        <taxon>Diaporthales</taxon>
        <taxon>Diaporthaceae</taxon>
        <taxon>Diaporthe</taxon>
    </lineage>
</organism>
<dbReference type="AlphaFoldDB" id="A0A2P5I2Q3"/>
<gene>
    <name evidence="1" type="ORF">DHEL01_v204800</name>
</gene>
<comment type="caution">
    <text evidence="1">The sequence shown here is derived from an EMBL/GenBank/DDBJ whole genome shotgun (WGS) entry which is preliminary data.</text>
</comment>
<proteinExistence type="predicted"/>
<dbReference type="InParanoid" id="A0A2P5I2Q3"/>
<evidence type="ECO:0000313" key="1">
    <source>
        <dbReference type="EMBL" id="POS76805.1"/>
    </source>
</evidence>
<keyword evidence="2" id="KW-1185">Reference proteome</keyword>
<dbReference type="EMBL" id="MAVT02000330">
    <property type="protein sequence ID" value="POS76805.1"/>
    <property type="molecule type" value="Genomic_DNA"/>
</dbReference>
<protein>
    <submittedName>
        <fullName evidence="1">Uncharacterized protein</fullName>
    </submittedName>
</protein>
<sequence length="79" mass="8433">MPIVSIAEDHEDTAPDNVIPADVEINKPLLEASTGSTVIPMSGEKQVMMGARDLHSTKASRPCLSGHLCKAEGDLFDED</sequence>
<evidence type="ECO:0000313" key="2">
    <source>
        <dbReference type="Proteomes" id="UP000094444"/>
    </source>
</evidence>
<name>A0A2P5I2Q3_DIAHE</name>